<sequence>MTPVPDAASCITLNSTFDPEASALVRPDPIPGSELVLVLVLALAFCDEDVDVDERNKTAGTGSCGSSIASSRSRRELGESRRTES</sequence>
<feature type="compositionally biased region" description="Low complexity" evidence="1">
    <location>
        <begin position="60"/>
        <end position="71"/>
    </location>
</feature>
<proteinExistence type="predicted"/>
<feature type="compositionally biased region" description="Basic and acidic residues" evidence="1">
    <location>
        <begin position="73"/>
        <end position="85"/>
    </location>
</feature>
<evidence type="ECO:0000313" key="3">
    <source>
        <dbReference type="Proteomes" id="UP001220256"/>
    </source>
</evidence>
<reference evidence="2 3" key="1">
    <citation type="journal article" date="2023" name="IMA Fungus">
        <title>Comparative genomic study of the Penicillium genus elucidates a diverse pangenome and 15 lateral gene transfer events.</title>
        <authorList>
            <person name="Petersen C."/>
            <person name="Sorensen T."/>
            <person name="Nielsen M.R."/>
            <person name="Sondergaard T.E."/>
            <person name="Sorensen J.L."/>
            <person name="Fitzpatrick D.A."/>
            <person name="Frisvad J.C."/>
            <person name="Nielsen K.L."/>
        </authorList>
    </citation>
    <scope>NUCLEOTIDE SEQUENCE [LARGE SCALE GENOMIC DNA]</scope>
    <source>
        <strain evidence="2 3">IBT 3361</strain>
    </source>
</reference>
<dbReference type="Proteomes" id="UP001220256">
    <property type="component" value="Unassembled WGS sequence"/>
</dbReference>
<keyword evidence="3" id="KW-1185">Reference proteome</keyword>
<organism evidence="2 3">
    <name type="scientific">Penicillium chrysogenum</name>
    <name type="common">Penicillium notatum</name>
    <dbReference type="NCBI Taxonomy" id="5076"/>
    <lineage>
        <taxon>Eukaryota</taxon>
        <taxon>Fungi</taxon>
        <taxon>Dikarya</taxon>
        <taxon>Ascomycota</taxon>
        <taxon>Pezizomycotina</taxon>
        <taxon>Eurotiomycetes</taxon>
        <taxon>Eurotiomycetidae</taxon>
        <taxon>Eurotiales</taxon>
        <taxon>Aspergillaceae</taxon>
        <taxon>Penicillium</taxon>
        <taxon>Penicillium chrysogenum species complex</taxon>
    </lineage>
</organism>
<feature type="region of interest" description="Disordered" evidence="1">
    <location>
        <begin position="56"/>
        <end position="85"/>
    </location>
</feature>
<comment type="caution">
    <text evidence="2">The sequence shown here is derived from an EMBL/GenBank/DDBJ whole genome shotgun (WGS) entry which is preliminary data.</text>
</comment>
<dbReference type="EMBL" id="JAPVEB010000005">
    <property type="protein sequence ID" value="KAJ5264263.1"/>
    <property type="molecule type" value="Genomic_DNA"/>
</dbReference>
<evidence type="ECO:0000256" key="1">
    <source>
        <dbReference type="SAM" id="MobiDB-lite"/>
    </source>
</evidence>
<evidence type="ECO:0000313" key="2">
    <source>
        <dbReference type="EMBL" id="KAJ5264263.1"/>
    </source>
</evidence>
<name>A0ABQ8WD44_PENCH</name>
<gene>
    <name evidence="2" type="ORF">N7505_008184</name>
</gene>
<accession>A0ABQ8WD44</accession>
<protein>
    <submittedName>
        <fullName evidence="2">Uncharacterized protein</fullName>
    </submittedName>
</protein>